<dbReference type="GO" id="GO:0016491">
    <property type="term" value="F:oxidoreductase activity"/>
    <property type="evidence" value="ECO:0007669"/>
    <property type="project" value="InterPro"/>
</dbReference>
<dbReference type="SUPFAM" id="SSF52218">
    <property type="entry name" value="Flavoproteins"/>
    <property type="match status" value="1"/>
</dbReference>
<dbReference type="Gene3D" id="3.40.50.360">
    <property type="match status" value="1"/>
</dbReference>
<keyword evidence="3" id="KW-1185">Reference proteome</keyword>
<evidence type="ECO:0000313" key="2">
    <source>
        <dbReference type="EMBL" id="WUM21317.1"/>
    </source>
</evidence>
<protein>
    <submittedName>
        <fullName evidence="2">NAD(P)H-dependent oxidoreductase</fullName>
    </submittedName>
</protein>
<dbReference type="GO" id="GO:0005829">
    <property type="term" value="C:cytosol"/>
    <property type="evidence" value="ECO:0007669"/>
    <property type="project" value="TreeGrafter"/>
</dbReference>
<dbReference type="InterPro" id="IPR005025">
    <property type="entry name" value="FMN_Rdtase-like_dom"/>
</dbReference>
<dbReference type="InterPro" id="IPR029039">
    <property type="entry name" value="Flavoprotein-like_sf"/>
</dbReference>
<evidence type="ECO:0000313" key="3">
    <source>
        <dbReference type="Proteomes" id="UP001432128"/>
    </source>
</evidence>
<reference evidence="2 3" key="1">
    <citation type="submission" date="2022-10" db="EMBL/GenBank/DDBJ databases">
        <title>The complete genomes of actinobacterial strains from the NBC collection.</title>
        <authorList>
            <person name="Joergensen T.S."/>
            <person name="Alvarez Arevalo M."/>
            <person name="Sterndorff E.B."/>
            <person name="Faurdal D."/>
            <person name="Vuksanovic O."/>
            <person name="Mourched A.-S."/>
            <person name="Charusanti P."/>
            <person name="Shaw S."/>
            <person name="Blin K."/>
            <person name="Weber T."/>
        </authorList>
    </citation>
    <scope>NUCLEOTIDE SEQUENCE [LARGE SCALE GENOMIC DNA]</scope>
    <source>
        <strain evidence="2 3">NBC_00319</strain>
    </source>
</reference>
<organism evidence="2 3">
    <name type="scientific">Williamsia herbipolensis</name>
    <dbReference type="NCBI Taxonomy" id="1603258"/>
    <lineage>
        <taxon>Bacteria</taxon>
        <taxon>Bacillati</taxon>
        <taxon>Actinomycetota</taxon>
        <taxon>Actinomycetes</taxon>
        <taxon>Mycobacteriales</taxon>
        <taxon>Nocardiaceae</taxon>
        <taxon>Williamsia</taxon>
    </lineage>
</organism>
<dbReference type="PANTHER" id="PTHR30543:SF21">
    <property type="entry name" value="NAD(P)H-DEPENDENT FMN REDUCTASE LOT6"/>
    <property type="match status" value="1"/>
</dbReference>
<sequence length="185" mass="18936">MSENTTRIAVLVGSLRAGSINRELAEVAAATAPESVQVEIVEGLAAVPFYNEDLDVEPLDPAVADLRAAIDAADAVLIVTPEYNGTMPAVVKNAIDWASRPYGAGALKGKPVAAIGASLGRYAGKWSQDDARKSLGVAGGRVVESVEVGIATSELGERTVSQVPEIVEQVRGAVADLTSAVGVAA</sequence>
<dbReference type="EMBL" id="CP108021">
    <property type="protein sequence ID" value="WUM21317.1"/>
    <property type="molecule type" value="Genomic_DNA"/>
</dbReference>
<accession>A0AAU4K5P4</accession>
<name>A0AAU4K5P4_9NOCA</name>
<dbReference type="InterPro" id="IPR050712">
    <property type="entry name" value="NAD(P)H-dep_reductase"/>
</dbReference>
<dbReference type="Proteomes" id="UP001432128">
    <property type="component" value="Chromosome"/>
</dbReference>
<evidence type="ECO:0000259" key="1">
    <source>
        <dbReference type="Pfam" id="PF03358"/>
    </source>
</evidence>
<feature type="domain" description="NADPH-dependent FMN reductase-like" evidence="1">
    <location>
        <begin position="6"/>
        <end position="152"/>
    </location>
</feature>
<proteinExistence type="predicted"/>
<dbReference type="KEGG" id="whr:OG579_05840"/>
<dbReference type="PANTHER" id="PTHR30543">
    <property type="entry name" value="CHROMATE REDUCTASE"/>
    <property type="match status" value="1"/>
</dbReference>
<dbReference type="GO" id="GO:0010181">
    <property type="term" value="F:FMN binding"/>
    <property type="evidence" value="ECO:0007669"/>
    <property type="project" value="TreeGrafter"/>
</dbReference>
<dbReference type="RefSeq" id="WP_045823450.1">
    <property type="nucleotide sequence ID" value="NZ_CP108021.1"/>
</dbReference>
<gene>
    <name evidence="2" type="ORF">OG579_05840</name>
</gene>
<dbReference type="Pfam" id="PF03358">
    <property type="entry name" value="FMN_red"/>
    <property type="match status" value="1"/>
</dbReference>
<dbReference type="AlphaFoldDB" id="A0AAU4K5P4"/>